<dbReference type="PANTHER" id="PTHR21771:SF0">
    <property type="entry name" value="MITOCHONDRIA-EATING PROTEIN"/>
    <property type="match status" value="1"/>
</dbReference>
<keyword evidence="8" id="KW-0175">Coiled coil</keyword>
<evidence type="ECO:0000313" key="15">
    <source>
        <dbReference type="EMBL" id="CAH1263876.1"/>
    </source>
</evidence>
<evidence type="ECO:0000256" key="8">
    <source>
        <dbReference type="ARBA" id="ARBA00023054"/>
    </source>
</evidence>
<evidence type="ECO:0000256" key="3">
    <source>
        <dbReference type="ARBA" id="ARBA00004496"/>
    </source>
</evidence>
<dbReference type="GO" id="GO:0005741">
    <property type="term" value="C:mitochondrial outer membrane"/>
    <property type="evidence" value="ECO:0007669"/>
    <property type="project" value="UniProtKB-SubCell"/>
</dbReference>
<keyword evidence="16" id="KW-1185">Reference proteome</keyword>
<dbReference type="GO" id="GO:0035695">
    <property type="term" value="P:mitophagy by internal vacuole formation"/>
    <property type="evidence" value="ECO:0007669"/>
    <property type="project" value="TreeGrafter"/>
</dbReference>
<dbReference type="Pfam" id="PF16026">
    <property type="entry name" value="MIEAP"/>
    <property type="match status" value="1"/>
</dbReference>
<dbReference type="EMBL" id="OV696689">
    <property type="protein sequence ID" value="CAH1263876.1"/>
    <property type="molecule type" value="Genomic_DNA"/>
</dbReference>
<evidence type="ECO:0000256" key="9">
    <source>
        <dbReference type="ARBA" id="ARBA00023121"/>
    </source>
</evidence>
<feature type="region of interest" description="Disordered" evidence="13">
    <location>
        <begin position="1"/>
        <end position="134"/>
    </location>
</feature>
<evidence type="ECO:0000256" key="7">
    <source>
        <dbReference type="ARBA" id="ARBA00022787"/>
    </source>
</evidence>
<evidence type="ECO:0000256" key="1">
    <source>
        <dbReference type="ARBA" id="ARBA00004294"/>
    </source>
</evidence>
<dbReference type="InterPro" id="IPR031981">
    <property type="entry name" value="MIEAP_C"/>
</dbReference>
<feature type="compositionally biased region" description="Polar residues" evidence="13">
    <location>
        <begin position="51"/>
        <end position="60"/>
    </location>
</feature>
<evidence type="ECO:0000256" key="12">
    <source>
        <dbReference type="ARBA" id="ARBA00032687"/>
    </source>
</evidence>
<dbReference type="InterPro" id="IPR026169">
    <property type="entry name" value="MIEAP"/>
</dbReference>
<sequence>MSYSSLMPTNKDKWSPQRSRGRLKFPQGATDTINRGGRSQPMVACHDIPTVKTQVPSKNNQRVDWEHGNRRPSGATSDMTDIPVKHPVHQNPRQDRGRSTERTTEKRGSSVRSSSCEVAYSSRDDTKTPSLRGPLDDVFKALKDGGLRSKLSGYVDSYEKLKAERDYLNSQVSLYKLKLTTAKDLDERLSNLMGSNERYLENVSEKIRPSTLVERFKALESTEWLKAKEAMDKRFGEDDQTSFQLLCSTLTVAFQFAREQIQELYHHQNDILRGCIHSEESVITKAHSPLKSVEEEADRLPVALRDMLTKRWRSDAEKCSIQQLEKKTVSVLSKAYEWQFKEIEGNRIFGQYLSACCRLAWQMNIMQPPMHVSVEGGSYNERNHRVWYTCEKSPNARVRFYVWPSLYDCAGGNVLQQGLVYLDKSRMEQPKTSTGIVASRSLDNRRR</sequence>
<name>A0A8J9ZXE5_BRALA</name>
<feature type="compositionally biased region" description="Basic and acidic residues" evidence="13">
    <location>
        <begin position="92"/>
        <end position="108"/>
    </location>
</feature>
<dbReference type="GO" id="GO:0008289">
    <property type="term" value="F:lipid binding"/>
    <property type="evidence" value="ECO:0007669"/>
    <property type="project" value="UniProtKB-KW"/>
</dbReference>
<evidence type="ECO:0000256" key="5">
    <source>
        <dbReference type="ARBA" id="ARBA00019863"/>
    </source>
</evidence>
<feature type="domain" description="Mitochondria-eating protein C-terminal" evidence="14">
    <location>
        <begin position="208"/>
        <end position="420"/>
    </location>
</feature>
<evidence type="ECO:0000256" key="13">
    <source>
        <dbReference type="SAM" id="MobiDB-lite"/>
    </source>
</evidence>
<keyword evidence="10" id="KW-0496">Mitochondrion</keyword>
<evidence type="ECO:0000256" key="6">
    <source>
        <dbReference type="ARBA" id="ARBA00022490"/>
    </source>
</evidence>
<accession>A0A8J9ZXE5</accession>
<keyword evidence="6" id="KW-0963">Cytoplasm</keyword>
<evidence type="ECO:0000256" key="11">
    <source>
        <dbReference type="ARBA" id="ARBA00023136"/>
    </source>
</evidence>
<evidence type="ECO:0000313" key="16">
    <source>
        <dbReference type="Proteomes" id="UP000838412"/>
    </source>
</evidence>
<dbReference type="GO" id="GO:0005759">
    <property type="term" value="C:mitochondrial matrix"/>
    <property type="evidence" value="ECO:0007669"/>
    <property type="project" value="UniProtKB-SubCell"/>
</dbReference>
<proteinExistence type="inferred from homology"/>
<evidence type="ECO:0000256" key="10">
    <source>
        <dbReference type="ARBA" id="ARBA00023128"/>
    </source>
</evidence>
<dbReference type="OrthoDB" id="6105707at2759"/>
<protein>
    <recommendedName>
        <fullName evidence="5">Mitochondria-eating protein</fullName>
    </recommendedName>
    <alternativeName>
        <fullName evidence="12">Spermatogenesis-associated protein 18</fullName>
    </alternativeName>
</protein>
<comment type="subcellular location">
    <subcellularLocation>
        <location evidence="3">Cytoplasm</location>
    </subcellularLocation>
    <subcellularLocation>
        <location evidence="2">Mitochondrion matrix</location>
    </subcellularLocation>
    <subcellularLocation>
        <location evidence="1">Mitochondrion outer membrane</location>
    </subcellularLocation>
</comment>
<dbReference type="AlphaFoldDB" id="A0A8J9ZXE5"/>
<organism evidence="15 16">
    <name type="scientific">Branchiostoma lanceolatum</name>
    <name type="common">Common lancelet</name>
    <name type="synonym">Amphioxus lanceolatum</name>
    <dbReference type="NCBI Taxonomy" id="7740"/>
    <lineage>
        <taxon>Eukaryota</taxon>
        <taxon>Metazoa</taxon>
        <taxon>Chordata</taxon>
        <taxon>Cephalochordata</taxon>
        <taxon>Leptocardii</taxon>
        <taxon>Amphioxiformes</taxon>
        <taxon>Branchiostomatidae</taxon>
        <taxon>Branchiostoma</taxon>
    </lineage>
</organism>
<comment type="similarity">
    <text evidence="4">Belongs to the MIEAP family.</text>
</comment>
<gene>
    <name evidence="15" type="primary">Hypp2792</name>
    <name evidence="15" type="ORF">BLAG_LOCUS18431</name>
</gene>
<evidence type="ECO:0000259" key="14">
    <source>
        <dbReference type="Pfam" id="PF16026"/>
    </source>
</evidence>
<evidence type="ECO:0000256" key="4">
    <source>
        <dbReference type="ARBA" id="ARBA00008233"/>
    </source>
</evidence>
<evidence type="ECO:0000256" key="2">
    <source>
        <dbReference type="ARBA" id="ARBA00004305"/>
    </source>
</evidence>
<keyword evidence="9" id="KW-0446">Lipid-binding</keyword>
<keyword evidence="11" id="KW-0472">Membrane</keyword>
<dbReference type="GO" id="GO:0035694">
    <property type="term" value="P:mitochondrial protein catabolic process"/>
    <property type="evidence" value="ECO:0007669"/>
    <property type="project" value="InterPro"/>
</dbReference>
<dbReference type="Proteomes" id="UP000838412">
    <property type="component" value="Chromosome 4"/>
</dbReference>
<reference evidence="15" key="1">
    <citation type="submission" date="2022-01" db="EMBL/GenBank/DDBJ databases">
        <authorList>
            <person name="Braso-Vives M."/>
        </authorList>
    </citation>
    <scope>NUCLEOTIDE SEQUENCE</scope>
</reference>
<dbReference type="PANTHER" id="PTHR21771">
    <property type="entry name" value="MITOCHONDRIA-EATING PROTEIN-RELATED"/>
    <property type="match status" value="1"/>
</dbReference>
<keyword evidence="7" id="KW-1000">Mitochondrion outer membrane</keyword>